<keyword evidence="3" id="KW-1185">Reference proteome</keyword>
<accession>A0A5B0PXH5</accession>
<evidence type="ECO:0000313" key="3">
    <source>
        <dbReference type="Proteomes" id="UP000324748"/>
    </source>
</evidence>
<sequence>MFRSGQEFFFDGFLAGWDLKDHVAIIQVLTVSPVGIGNQNSTLKGPSSPVNKGQKF</sequence>
<feature type="compositionally biased region" description="Polar residues" evidence="1">
    <location>
        <begin position="37"/>
        <end position="56"/>
    </location>
</feature>
<evidence type="ECO:0000313" key="2">
    <source>
        <dbReference type="EMBL" id="KAA1105537.1"/>
    </source>
</evidence>
<dbReference type="EMBL" id="VSWC01000040">
    <property type="protein sequence ID" value="KAA1105537.1"/>
    <property type="molecule type" value="Genomic_DNA"/>
</dbReference>
<feature type="region of interest" description="Disordered" evidence="1">
    <location>
        <begin position="35"/>
        <end position="56"/>
    </location>
</feature>
<gene>
    <name evidence="2" type="ORF">PGT21_011182</name>
</gene>
<dbReference type="Proteomes" id="UP000324748">
    <property type="component" value="Unassembled WGS sequence"/>
</dbReference>
<protein>
    <submittedName>
        <fullName evidence="2">Uncharacterized protein</fullName>
    </submittedName>
</protein>
<name>A0A5B0PXH5_PUCGR</name>
<proteinExistence type="predicted"/>
<evidence type="ECO:0000256" key="1">
    <source>
        <dbReference type="SAM" id="MobiDB-lite"/>
    </source>
</evidence>
<organism evidence="2 3">
    <name type="scientific">Puccinia graminis f. sp. tritici</name>
    <dbReference type="NCBI Taxonomy" id="56615"/>
    <lineage>
        <taxon>Eukaryota</taxon>
        <taxon>Fungi</taxon>
        <taxon>Dikarya</taxon>
        <taxon>Basidiomycota</taxon>
        <taxon>Pucciniomycotina</taxon>
        <taxon>Pucciniomycetes</taxon>
        <taxon>Pucciniales</taxon>
        <taxon>Pucciniaceae</taxon>
        <taxon>Puccinia</taxon>
    </lineage>
</organism>
<dbReference type="AlphaFoldDB" id="A0A5B0PXH5"/>
<comment type="caution">
    <text evidence="2">The sequence shown here is derived from an EMBL/GenBank/DDBJ whole genome shotgun (WGS) entry which is preliminary data.</text>
</comment>
<reference evidence="2 3" key="1">
    <citation type="submission" date="2019-05" db="EMBL/GenBank/DDBJ databases">
        <title>Emergence of the Ug99 lineage of the wheat stem rust pathogen through somatic hybridization.</title>
        <authorList>
            <person name="Li F."/>
            <person name="Upadhyaya N.M."/>
            <person name="Sperschneider J."/>
            <person name="Matny O."/>
            <person name="Nguyen-Phuc H."/>
            <person name="Mago R."/>
            <person name="Raley C."/>
            <person name="Miller M.E."/>
            <person name="Silverstein K.A.T."/>
            <person name="Henningsen E."/>
            <person name="Hirsch C.D."/>
            <person name="Visser B."/>
            <person name="Pretorius Z.A."/>
            <person name="Steffenson B.J."/>
            <person name="Schwessinger B."/>
            <person name="Dodds P.N."/>
            <person name="Figueroa M."/>
        </authorList>
    </citation>
    <scope>NUCLEOTIDE SEQUENCE [LARGE SCALE GENOMIC DNA]</scope>
    <source>
        <strain evidence="2">21-0</strain>
    </source>
</reference>